<dbReference type="EMBL" id="BGPR01007297">
    <property type="protein sequence ID" value="GBN25832.1"/>
    <property type="molecule type" value="Genomic_DNA"/>
</dbReference>
<evidence type="ECO:0000259" key="1">
    <source>
        <dbReference type="PROSITE" id="PS50097"/>
    </source>
</evidence>
<dbReference type="CDD" id="cd00121">
    <property type="entry name" value="MATH"/>
    <property type="match status" value="1"/>
</dbReference>
<proteinExistence type="predicted"/>
<dbReference type="PROSITE" id="PS50144">
    <property type="entry name" value="MATH"/>
    <property type="match status" value="1"/>
</dbReference>
<feature type="domain" description="BTB" evidence="1">
    <location>
        <begin position="324"/>
        <end position="391"/>
    </location>
</feature>
<sequence length="491" mass="56692">MATKTDGEANGCTFQWKIGNISHCWWFKRNQPIVSPAFIADALQGTKWTLWLCPKGVEDEKYVGFHLHREEDCRGPDSIKVKYQLAFLGIDGSFLEEKTESDIFQKGGSWGFSEFKRREKVFVTDKEAFLPEDTLTVQCAIWSHKKTPVKPKYLYARTIFSVNRRSFDWRIDKFSILQPGLRNKFKDDSVEFDLVLNRDFDTKLDIDVISLDYRMQYISCNTSIIDSDGKIENVGIAKYFLNDLKKGILSPALQFPKRLLENKSRYLPNDGLSLHFEFVISTAEHFGCRKYSANLENEVVVKEKSQKVVLIDALKSMFDDGILSDTELRTSTKTFPAHKNILSARSPVFMRMFSDDMKEKNSGYVDITDLEDDTVQRMLLYIYTDSLEDLQVASAAKLYEAADKYAILPLRSLCSSFLKENLRPSNACRVLVLADLHNDDDLKSSVQDYILKQHKQIFYSQKWKDFMNTHLKLAADVMYKKIFQESDVATM</sequence>
<evidence type="ECO:0000313" key="4">
    <source>
        <dbReference type="EMBL" id="GBN27552.1"/>
    </source>
</evidence>
<dbReference type="Gene3D" id="1.25.40.420">
    <property type="match status" value="1"/>
</dbReference>
<dbReference type="PANTHER" id="PTHR24413">
    <property type="entry name" value="SPECKLE-TYPE POZ PROTEIN"/>
    <property type="match status" value="1"/>
</dbReference>
<dbReference type="InterPro" id="IPR000210">
    <property type="entry name" value="BTB/POZ_dom"/>
</dbReference>
<organism evidence="3 5">
    <name type="scientific">Araneus ventricosus</name>
    <name type="common">Orbweaver spider</name>
    <name type="synonym">Epeira ventricosa</name>
    <dbReference type="NCBI Taxonomy" id="182803"/>
    <lineage>
        <taxon>Eukaryota</taxon>
        <taxon>Metazoa</taxon>
        <taxon>Ecdysozoa</taxon>
        <taxon>Arthropoda</taxon>
        <taxon>Chelicerata</taxon>
        <taxon>Arachnida</taxon>
        <taxon>Araneae</taxon>
        <taxon>Araneomorphae</taxon>
        <taxon>Entelegynae</taxon>
        <taxon>Araneoidea</taxon>
        <taxon>Araneidae</taxon>
        <taxon>Araneus</taxon>
    </lineage>
</organism>
<dbReference type="InterPro" id="IPR002083">
    <property type="entry name" value="MATH/TRAF_dom"/>
</dbReference>
<dbReference type="GO" id="GO:0030163">
    <property type="term" value="P:protein catabolic process"/>
    <property type="evidence" value="ECO:0007669"/>
    <property type="project" value="UniProtKB-ARBA"/>
</dbReference>
<evidence type="ECO:0000259" key="2">
    <source>
        <dbReference type="PROSITE" id="PS50144"/>
    </source>
</evidence>
<protein>
    <submittedName>
        <fullName evidence="3">Speckle-type POZ protein</fullName>
    </submittedName>
</protein>
<dbReference type="PROSITE" id="PS50097">
    <property type="entry name" value="BTB"/>
    <property type="match status" value="1"/>
</dbReference>
<gene>
    <name evidence="3" type="primary">spop_44</name>
    <name evidence="4" type="synonym">spop_103</name>
    <name evidence="4" type="ORF">AVEN_172896_1</name>
    <name evidence="3" type="ORF">AVEN_188478_1</name>
</gene>
<dbReference type="Pfam" id="PF22486">
    <property type="entry name" value="MATH_2"/>
    <property type="match status" value="1"/>
</dbReference>
<dbReference type="SMART" id="SM00225">
    <property type="entry name" value="BTB"/>
    <property type="match status" value="1"/>
</dbReference>
<dbReference type="InterPro" id="IPR011333">
    <property type="entry name" value="SKP1/BTB/POZ_sf"/>
</dbReference>
<name>A0A4Y2MH78_ARAVE</name>
<comment type="caution">
    <text evidence="3">The sequence shown here is derived from an EMBL/GenBank/DDBJ whole genome shotgun (WGS) entry which is preliminary data.</text>
</comment>
<dbReference type="InterPro" id="IPR008974">
    <property type="entry name" value="TRAF-like"/>
</dbReference>
<dbReference type="EMBL" id="BGPR01007524">
    <property type="protein sequence ID" value="GBN27552.1"/>
    <property type="molecule type" value="Genomic_DNA"/>
</dbReference>
<dbReference type="Pfam" id="PF00651">
    <property type="entry name" value="BTB"/>
    <property type="match status" value="1"/>
</dbReference>
<dbReference type="Gene3D" id="2.60.210.10">
    <property type="entry name" value="Apoptosis, Tumor Necrosis Factor Receptor Associated Protein 2, Chain A"/>
    <property type="match status" value="1"/>
</dbReference>
<dbReference type="AlphaFoldDB" id="A0A4Y2MH78"/>
<feature type="domain" description="MATH" evidence="2">
    <location>
        <begin position="11"/>
        <end position="141"/>
    </location>
</feature>
<dbReference type="Gene3D" id="3.30.710.10">
    <property type="entry name" value="Potassium Channel Kv1.1, Chain A"/>
    <property type="match status" value="1"/>
</dbReference>
<dbReference type="SUPFAM" id="SSF49599">
    <property type="entry name" value="TRAF domain-like"/>
    <property type="match status" value="1"/>
</dbReference>
<dbReference type="SUPFAM" id="SSF54695">
    <property type="entry name" value="POZ domain"/>
    <property type="match status" value="1"/>
</dbReference>
<accession>A0A4Y2MH78</accession>
<reference evidence="3 5" key="1">
    <citation type="journal article" date="2019" name="Sci. Rep.">
        <title>Orb-weaving spider Araneus ventricosus genome elucidates the spidroin gene catalogue.</title>
        <authorList>
            <person name="Kono N."/>
            <person name="Nakamura H."/>
            <person name="Ohtoshi R."/>
            <person name="Moran D.A.P."/>
            <person name="Shinohara A."/>
            <person name="Yoshida Y."/>
            <person name="Fujiwara M."/>
            <person name="Mori M."/>
            <person name="Tomita M."/>
            <person name="Arakawa K."/>
        </authorList>
    </citation>
    <scope>NUCLEOTIDE SEQUENCE [LARGE SCALE GENOMIC DNA]</scope>
</reference>
<keyword evidence="5" id="KW-1185">Reference proteome</keyword>
<evidence type="ECO:0000313" key="5">
    <source>
        <dbReference type="Proteomes" id="UP000499080"/>
    </source>
</evidence>
<evidence type="ECO:0000313" key="3">
    <source>
        <dbReference type="EMBL" id="GBN25832.1"/>
    </source>
</evidence>
<dbReference type="OrthoDB" id="6359816at2759"/>
<dbReference type="SMART" id="SM00061">
    <property type="entry name" value="MATH"/>
    <property type="match status" value="1"/>
</dbReference>
<dbReference type="CDD" id="cd18186">
    <property type="entry name" value="BTB_POZ_ZBTB_KLHL-like"/>
    <property type="match status" value="1"/>
</dbReference>
<dbReference type="Proteomes" id="UP000499080">
    <property type="component" value="Unassembled WGS sequence"/>
</dbReference>